<feature type="region of interest" description="Disordered" evidence="1">
    <location>
        <begin position="1"/>
        <end position="49"/>
    </location>
</feature>
<evidence type="ECO:0000313" key="3">
    <source>
        <dbReference type="EnsemblPlants" id="Ma11_p08060.1"/>
    </source>
</evidence>
<evidence type="ECO:0000313" key="4">
    <source>
        <dbReference type="Proteomes" id="UP000012960"/>
    </source>
</evidence>
<dbReference type="Proteomes" id="UP000012960">
    <property type="component" value="Unplaced"/>
</dbReference>
<keyword evidence="4" id="KW-1185">Reference proteome</keyword>
<feature type="compositionally biased region" description="Basic and acidic residues" evidence="1">
    <location>
        <begin position="12"/>
        <end position="21"/>
    </location>
</feature>
<organism evidence="3 4">
    <name type="scientific">Musa acuminata subsp. malaccensis</name>
    <name type="common">Wild banana</name>
    <name type="synonym">Musa malaccensis</name>
    <dbReference type="NCBI Taxonomy" id="214687"/>
    <lineage>
        <taxon>Eukaryota</taxon>
        <taxon>Viridiplantae</taxon>
        <taxon>Streptophyta</taxon>
        <taxon>Embryophyta</taxon>
        <taxon>Tracheophyta</taxon>
        <taxon>Spermatophyta</taxon>
        <taxon>Magnoliopsida</taxon>
        <taxon>Liliopsida</taxon>
        <taxon>Zingiberales</taxon>
        <taxon>Musaceae</taxon>
        <taxon>Musa</taxon>
    </lineage>
</organism>
<proteinExistence type="predicted"/>
<protein>
    <submittedName>
        <fullName evidence="2">(wild Malaysian banana) hypothetical protein</fullName>
    </submittedName>
</protein>
<dbReference type="InParanoid" id="A0A804L5I7"/>
<evidence type="ECO:0000256" key="1">
    <source>
        <dbReference type="SAM" id="MobiDB-lite"/>
    </source>
</evidence>
<reference evidence="3" key="2">
    <citation type="submission" date="2021-05" db="UniProtKB">
        <authorList>
            <consortium name="EnsemblPlants"/>
        </authorList>
    </citation>
    <scope>IDENTIFICATION</scope>
    <source>
        <strain evidence="3">subsp. malaccensis</strain>
    </source>
</reference>
<reference evidence="2" key="1">
    <citation type="submission" date="2021-03" db="EMBL/GenBank/DDBJ databases">
        <authorList>
            <consortium name="Genoscope - CEA"/>
            <person name="William W."/>
        </authorList>
    </citation>
    <scope>NUCLEOTIDE SEQUENCE</scope>
    <source>
        <strain evidence="2">Doubled-haploid Pahang</strain>
    </source>
</reference>
<dbReference type="AlphaFoldDB" id="A0A804L5I7"/>
<sequence length="49" mass="5497">MLAQEPAIEGGARQEAEDRRGGRPLGVEEQEHKARMSVPCPLTSRWIPR</sequence>
<dbReference type="Gramene" id="Ma11_t08060.1">
    <property type="protein sequence ID" value="Ma11_p08060.1"/>
    <property type="gene ID" value="Ma11_g08060"/>
</dbReference>
<dbReference type="EnsemblPlants" id="Ma11_t08060.1">
    <property type="protein sequence ID" value="Ma11_p08060.1"/>
    <property type="gene ID" value="Ma11_g08060"/>
</dbReference>
<name>A0A804L5I7_MUSAM</name>
<accession>A0A804L5I7</accession>
<evidence type="ECO:0000313" key="2">
    <source>
        <dbReference type="EMBL" id="CAG1863893.1"/>
    </source>
</evidence>
<gene>
    <name evidence="2" type="ORF">GSMUA_17350.1</name>
</gene>
<dbReference type="EMBL" id="HG996475">
    <property type="protein sequence ID" value="CAG1863893.1"/>
    <property type="molecule type" value="Genomic_DNA"/>
</dbReference>